<dbReference type="GO" id="GO:0005737">
    <property type="term" value="C:cytoplasm"/>
    <property type="evidence" value="ECO:0007669"/>
    <property type="project" value="TreeGrafter"/>
</dbReference>
<dbReference type="AlphaFoldDB" id="A0A388LDK4"/>
<dbReference type="InterPro" id="IPR051345">
    <property type="entry name" value="Importin_beta-like_NTR"/>
</dbReference>
<dbReference type="InterPro" id="IPR057942">
    <property type="entry name" value="TPR_TNPO3_IPO13_3rd"/>
</dbReference>
<evidence type="ECO:0000313" key="3">
    <source>
        <dbReference type="Proteomes" id="UP000265515"/>
    </source>
</evidence>
<dbReference type="EMBL" id="BFEA01000344">
    <property type="protein sequence ID" value="GBG80386.1"/>
    <property type="molecule type" value="Genomic_DNA"/>
</dbReference>
<gene>
    <name evidence="2" type="ORF">CBR_g30754</name>
</gene>
<accession>A0A388LDK4</accession>
<proteinExistence type="predicted"/>
<feature type="compositionally biased region" description="Low complexity" evidence="1">
    <location>
        <begin position="764"/>
        <end position="776"/>
    </location>
</feature>
<dbReference type="PANTHER" id="PTHR12363:SF54">
    <property type="entry name" value="NUCLEAR TRANSPORT RECEPTOR"/>
    <property type="match status" value="1"/>
</dbReference>
<dbReference type="InterPro" id="IPR016024">
    <property type="entry name" value="ARM-type_fold"/>
</dbReference>
<dbReference type="Gramene" id="GBG80386">
    <property type="protein sequence ID" value="GBG80386"/>
    <property type="gene ID" value="CBR_g30754"/>
</dbReference>
<dbReference type="STRING" id="69332.A0A388LDK4"/>
<name>A0A388LDK4_CHABU</name>
<dbReference type="OMA" id="FQFFTTH"/>
<evidence type="ECO:0000313" key="2">
    <source>
        <dbReference type="EMBL" id="GBG80386.1"/>
    </source>
</evidence>
<reference evidence="2 3" key="1">
    <citation type="journal article" date="2018" name="Cell">
        <title>The Chara Genome: Secondary Complexity and Implications for Plant Terrestrialization.</title>
        <authorList>
            <person name="Nishiyama T."/>
            <person name="Sakayama H."/>
            <person name="Vries J.D."/>
            <person name="Buschmann H."/>
            <person name="Saint-Marcoux D."/>
            <person name="Ullrich K.K."/>
            <person name="Haas F.B."/>
            <person name="Vanderstraeten L."/>
            <person name="Becker D."/>
            <person name="Lang D."/>
            <person name="Vosolsobe S."/>
            <person name="Rombauts S."/>
            <person name="Wilhelmsson P.K.I."/>
            <person name="Janitza P."/>
            <person name="Kern R."/>
            <person name="Heyl A."/>
            <person name="Rumpler F."/>
            <person name="Villalobos L.I.A.C."/>
            <person name="Clay J.M."/>
            <person name="Skokan R."/>
            <person name="Toyoda A."/>
            <person name="Suzuki Y."/>
            <person name="Kagoshima H."/>
            <person name="Schijlen E."/>
            <person name="Tajeshwar N."/>
            <person name="Catarino B."/>
            <person name="Hetherington A.J."/>
            <person name="Saltykova A."/>
            <person name="Bonnot C."/>
            <person name="Breuninger H."/>
            <person name="Symeonidi A."/>
            <person name="Radhakrishnan G.V."/>
            <person name="Van Nieuwerburgh F."/>
            <person name="Deforce D."/>
            <person name="Chang C."/>
            <person name="Karol K.G."/>
            <person name="Hedrich R."/>
            <person name="Ulvskov P."/>
            <person name="Glockner G."/>
            <person name="Delwiche C.F."/>
            <person name="Petrasek J."/>
            <person name="Van de Peer Y."/>
            <person name="Friml J."/>
            <person name="Beilby M."/>
            <person name="Dolan L."/>
            <person name="Kohara Y."/>
            <person name="Sugano S."/>
            <person name="Fujiyama A."/>
            <person name="Delaux P.-M."/>
            <person name="Quint M."/>
            <person name="TheiBen G."/>
            <person name="Hagemann M."/>
            <person name="Harholt J."/>
            <person name="Dunand C."/>
            <person name="Zachgo S."/>
            <person name="Langdale J."/>
            <person name="Maumus F."/>
            <person name="Straeten D.V.D."/>
            <person name="Gould S.B."/>
            <person name="Rensing S.A."/>
        </authorList>
    </citation>
    <scope>NUCLEOTIDE SEQUENCE [LARGE SCALE GENOMIC DNA]</scope>
    <source>
        <strain evidence="2 3">S276</strain>
    </source>
</reference>
<keyword evidence="3" id="KW-1185">Reference proteome</keyword>
<dbReference type="OrthoDB" id="538933at2759"/>
<organism evidence="2 3">
    <name type="scientific">Chara braunii</name>
    <name type="common">Braun's stonewort</name>
    <dbReference type="NCBI Taxonomy" id="69332"/>
    <lineage>
        <taxon>Eukaryota</taxon>
        <taxon>Viridiplantae</taxon>
        <taxon>Streptophyta</taxon>
        <taxon>Charophyceae</taxon>
        <taxon>Charales</taxon>
        <taxon>Characeae</taxon>
        <taxon>Chara</taxon>
    </lineage>
</organism>
<feature type="region of interest" description="Disordered" evidence="1">
    <location>
        <begin position="764"/>
        <end position="805"/>
    </location>
</feature>
<dbReference type="Proteomes" id="UP000265515">
    <property type="component" value="Unassembled WGS sequence"/>
</dbReference>
<dbReference type="PANTHER" id="PTHR12363">
    <property type="entry name" value="TRANSPORTIN 3 AND IMPORTIN 13"/>
    <property type="match status" value="1"/>
</dbReference>
<evidence type="ECO:0000256" key="1">
    <source>
        <dbReference type="SAM" id="MobiDB-lite"/>
    </source>
</evidence>
<protein>
    <recommendedName>
        <fullName evidence="4">Importin N-terminal domain-containing protein</fullName>
    </recommendedName>
</protein>
<feature type="compositionally biased region" description="Low complexity" evidence="1">
    <location>
        <begin position="789"/>
        <end position="804"/>
    </location>
</feature>
<dbReference type="Pfam" id="PF24140">
    <property type="entry name" value="TPR_TNPO3_IPO13_3rd"/>
    <property type="match status" value="1"/>
</dbReference>
<evidence type="ECO:0008006" key="4">
    <source>
        <dbReference type="Google" id="ProtNLM"/>
    </source>
</evidence>
<dbReference type="Gene3D" id="1.25.10.10">
    <property type="entry name" value="Leucine-rich Repeat Variant"/>
    <property type="match status" value="1"/>
</dbReference>
<comment type="caution">
    <text evidence="2">The sequence shown here is derived from an EMBL/GenBank/DDBJ whole genome shotgun (WGS) entry which is preliminary data.</text>
</comment>
<dbReference type="InterPro" id="IPR011989">
    <property type="entry name" value="ARM-like"/>
</dbReference>
<sequence length="926" mass="100485">MAIAIANVDKATVEDVRRMINTLVKGHNNNLSVKAEANQWLTSFKESRRVWDVGVHVLESATEEGEGYQIANILLAKVRAEWHQLPVNLQVELSARLCHCLMGYASEELSSKVVVQRVCLALAAMAARTPHESVGPSGHPLSTPLYLENTFGLAQSATMSERHNEQALAVALSLLSAAAEESDQLDGSCKAPVLAAMRERIVDVLRMLEVILSSSNQNQTIEEACGEGGGDRQAAQDFLSADGGGGEVGGGGVGLAGGGCKKGDRLIVPSLHLLHSWLKLDYTGEGRPIISCGEFCKSYPALWRFLLQSLGSENRQAFEVVVEILVDLLTEDVGDKYLFTRETDHWAPTMAIQGVLAQRGRLIDCVEDDDGFRYGFNDLATGFAKVVAAAIDRCVGPVISSDEMIALQEMMLDCGQFGDLAVAEIVSELFLSFYNNELMSRIEQSIQVQLYERLMDVILEKAKYPEDLVSWSEAIDLGDFKRFRDEFAADCLSGACFCILESRYLDMVADALKMSTSWQDAEICFFAIECVVEPVKKGGRLENPFFKQLFSQIVEDEETDLFLSHPILVAGVARLIGTYAMWFVNHPSCLEGALMYLLRALQVPQAWRATAKAFNNICRYCESMLQTPEVSERLIHCLQLVLPPLPTNDEEAAKNDMHLEMEDRAQIFGGLAGIVASLSQADAPKVALRLVGPMIENAQRLAGAVSDCDNPNPPGLSEHHAIALATEIRMLAVIVRILGGMSEDTENEAAAAAAAAAVALTTATADSDGASSGSDPDTSEPMDGESRCSASASASTSSSSSDSSADARENIHACVSVMELAWPMLEVVSKAPVWRANPLVAEALADVYTQSMQMGKKAAIPMLPTVIPLLVGIFDDYFHPPCLRSIQSAIKLCTLCNDRDAELFKRALHVVSCSLFGFLQVGFSSM</sequence>
<dbReference type="SUPFAM" id="SSF48371">
    <property type="entry name" value="ARM repeat"/>
    <property type="match status" value="1"/>
</dbReference>
<dbReference type="GO" id="GO:0006606">
    <property type="term" value="P:protein import into nucleus"/>
    <property type="evidence" value="ECO:0007669"/>
    <property type="project" value="TreeGrafter"/>
</dbReference>